<sequence length="299" mass="32530">MASKTYEGRQASPENIAKPCKPNTNGGGSGVLIRGSGDSGGGDDEPDGDHEEECAQLVGSGHDDETKKKKRKRSKKKKKNAAKGGNGQSSPPRIPVLELFPSGNYPRGENLAYKDENTTRTTGEEVRYLERFDDKFLEDYRHGAEVHRQVRQWSQANIKPGQTLTEIAEGIEEGVRALLGNQGLEPGGGLKSGMGFPTGLCLNNCAAHFTPNVGAKELILQKQDVMKIDFGVHINGRIVDSAFTMAFDPVYDNLLAAVKDATNTGIKVSKTMVSISTFRLCSYITRKLASMLEWVRSVV</sequence>
<feature type="region of interest" description="Disordered" evidence="4">
    <location>
        <begin position="1"/>
        <end position="97"/>
    </location>
</feature>
<evidence type="ECO:0000313" key="7">
    <source>
        <dbReference type="Proteomes" id="UP001629113"/>
    </source>
</evidence>
<proteinExistence type="predicted"/>
<dbReference type="Gene3D" id="3.90.230.10">
    <property type="entry name" value="Creatinase/methionine aminopeptidase superfamily"/>
    <property type="match status" value="1"/>
</dbReference>
<evidence type="ECO:0000256" key="2">
    <source>
        <dbReference type="ARBA" id="ARBA00022670"/>
    </source>
</evidence>
<dbReference type="InterPro" id="IPR050247">
    <property type="entry name" value="Met_Aminopeptidase_Type2"/>
</dbReference>
<keyword evidence="2" id="KW-0645">Protease</keyword>
<keyword evidence="1" id="KW-0031">Aminopeptidase</keyword>
<dbReference type="EMBL" id="JBFCZG010000007">
    <property type="protein sequence ID" value="KAL3420153.1"/>
    <property type="molecule type" value="Genomic_DNA"/>
</dbReference>
<feature type="compositionally biased region" description="Acidic residues" evidence="4">
    <location>
        <begin position="41"/>
        <end position="54"/>
    </location>
</feature>
<feature type="compositionally biased region" description="Basic residues" evidence="4">
    <location>
        <begin position="68"/>
        <end position="81"/>
    </location>
</feature>
<dbReference type="InterPro" id="IPR036005">
    <property type="entry name" value="Creatinase/aminopeptidase-like"/>
</dbReference>
<organism evidence="6 7">
    <name type="scientific">Phlyctema vagabunda</name>
    <dbReference type="NCBI Taxonomy" id="108571"/>
    <lineage>
        <taxon>Eukaryota</taxon>
        <taxon>Fungi</taxon>
        <taxon>Dikarya</taxon>
        <taxon>Ascomycota</taxon>
        <taxon>Pezizomycotina</taxon>
        <taxon>Leotiomycetes</taxon>
        <taxon>Helotiales</taxon>
        <taxon>Dermateaceae</taxon>
        <taxon>Phlyctema</taxon>
    </lineage>
</organism>
<reference evidence="6 7" key="1">
    <citation type="submission" date="2024-06" db="EMBL/GenBank/DDBJ databases">
        <title>Complete genome of Phlyctema vagabunda strain 19-DSS-EL-015.</title>
        <authorList>
            <person name="Fiorenzani C."/>
        </authorList>
    </citation>
    <scope>NUCLEOTIDE SEQUENCE [LARGE SCALE GENOMIC DNA]</scope>
    <source>
        <strain evidence="6 7">19-DSS-EL-015</strain>
    </source>
</reference>
<dbReference type="SUPFAM" id="SSF55920">
    <property type="entry name" value="Creatinase/aminopeptidase"/>
    <property type="match status" value="1"/>
</dbReference>
<dbReference type="InterPro" id="IPR018349">
    <property type="entry name" value="Pept_M24A_MAP2_BS"/>
</dbReference>
<dbReference type="PANTHER" id="PTHR45777">
    <property type="entry name" value="METHIONINE AMINOPEPTIDASE 2"/>
    <property type="match status" value="1"/>
</dbReference>
<protein>
    <submittedName>
        <fullName evidence="6">Methionine type</fullName>
    </submittedName>
</protein>
<accession>A0ABR4PA04</accession>
<evidence type="ECO:0000256" key="4">
    <source>
        <dbReference type="SAM" id="MobiDB-lite"/>
    </source>
</evidence>
<evidence type="ECO:0000256" key="1">
    <source>
        <dbReference type="ARBA" id="ARBA00022438"/>
    </source>
</evidence>
<dbReference type="PANTHER" id="PTHR45777:SF1">
    <property type="entry name" value="METHIONINE AMINOPEPTIDASE 2-2"/>
    <property type="match status" value="1"/>
</dbReference>
<keyword evidence="3" id="KW-0378">Hydrolase</keyword>
<dbReference type="PROSITE" id="PS01202">
    <property type="entry name" value="MAP_2"/>
    <property type="match status" value="1"/>
</dbReference>
<dbReference type="InterPro" id="IPR000994">
    <property type="entry name" value="Pept_M24"/>
</dbReference>
<evidence type="ECO:0000259" key="5">
    <source>
        <dbReference type="Pfam" id="PF00557"/>
    </source>
</evidence>
<evidence type="ECO:0000256" key="3">
    <source>
        <dbReference type="ARBA" id="ARBA00022801"/>
    </source>
</evidence>
<feature type="domain" description="Peptidase M24" evidence="5">
    <location>
        <begin position="140"/>
        <end position="275"/>
    </location>
</feature>
<evidence type="ECO:0000313" key="6">
    <source>
        <dbReference type="EMBL" id="KAL3420153.1"/>
    </source>
</evidence>
<keyword evidence="7" id="KW-1185">Reference proteome</keyword>
<dbReference type="Proteomes" id="UP001629113">
    <property type="component" value="Unassembled WGS sequence"/>
</dbReference>
<gene>
    <name evidence="6" type="ORF">PVAG01_08652</name>
</gene>
<comment type="caution">
    <text evidence="6">The sequence shown here is derived from an EMBL/GenBank/DDBJ whole genome shotgun (WGS) entry which is preliminary data.</text>
</comment>
<dbReference type="Pfam" id="PF00557">
    <property type="entry name" value="Peptidase_M24"/>
    <property type="match status" value="1"/>
</dbReference>
<name>A0ABR4PA04_9HELO</name>